<name>A0A2A4MUZ5_9GAMM</name>
<sequence length="327" mass="34934">MSLTLEDIRAAQQRLKPIVIETPLLSSVKLNAQVSARVYYKPESLQAIGAFKIRGAYNRISQFSAVEKARGVVAFSSGNHAQGVALAAQLLSIKATIVMPKDAPQIKIAGTQKLGASIVFYDRLSESREEIAANIAQDSGAILVPSYDDLDVIAGQGTCGLEMAQQFSAINKVPDILLCPCGGGGLLAGLSTAVKALHPQVDIYGVEPEHHDDHLQSFKAGKRMPAQRINNSFCDALLAAMPGEMTWEINSKLVAGFVSVSDDDVAYAISYGFEHLKLVLEPGGAVALAAVLRNKIDLKGKTIGLIMSGGNIDRQTFIQCLQQYPSP</sequence>
<dbReference type="GO" id="GO:0003941">
    <property type="term" value="F:L-serine ammonia-lyase activity"/>
    <property type="evidence" value="ECO:0007669"/>
    <property type="project" value="TreeGrafter"/>
</dbReference>
<comment type="similarity">
    <text evidence="2">Belongs to the serine/threonine dehydratase family.</text>
</comment>
<evidence type="ECO:0000256" key="1">
    <source>
        <dbReference type="ARBA" id="ARBA00001933"/>
    </source>
</evidence>
<dbReference type="GO" id="GO:0005524">
    <property type="term" value="F:ATP binding"/>
    <property type="evidence" value="ECO:0007669"/>
    <property type="project" value="TreeGrafter"/>
</dbReference>
<dbReference type="AlphaFoldDB" id="A0A2A4MUZ5"/>
<evidence type="ECO:0000256" key="2">
    <source>
        <dbReference type="ARBA" id="ARBA00010869"/>
    </source>
</evidence>
<evidence type="ECO:0000313" key="6">
    <source>
        <dbReference type="EMBL" id="PCH63416.1"/>
    </source>
</evidence>
<comment type="caution">
    <text evidence="6">The sequence shown here is derived from an EMBL/GenBank/DDBJ whole genome shotgun (WGS) entry which is preliminary data.</text>
</comment>
<dbReference type="InterPro" id="IPR001926">
    <property type="entry name" value="TrpB-like_PALP"/>
</dbReference>
<dbReference type="GO" id="GO:0030378">
    <property type="term" value="F:serine racemase activity"/>
    <property type="evidence" value="ECO:0007669"/>
    <property type="project" value="TreeGrafter"/>
</dbReference>
<dbReference type="Proteomes" id="UP000218172">
    <property type="component" value="Unassembled WGS sequence"/>
</dbReference>
<comment type="cofactor">
    <cofactor evidence="1">
        <name>pyridoxal 5'-phosphate</name>
        <dbReference type="ChEBI" id="CHEBI:597326"/>
    </cofactor>
</comment>
<dbReference type="Pfam" id="PF00291">
    <property type="entry name" value="PALP"/>
    <property type="match status" value="1"/>
</dbReference>
<dbReference type="SUPFAM" id="SSF53686">
    <property type="entry name" value="Tryptophan synthase beta subunit-like PLP-dependent enzymes"/>
    <property type="match status" value="1"/>
</dbReference>
<dbReference type="EMBL" id="NVQR01000017">
    <property type="protein sequence ID" value="PCH63416.1"/>
    <property type="molecule type" value="Genomic_DNA"/>
</dbReference>
<dbReference type="PANTHER" id="PTHR43050:SF1">
    <property type="entry name" value="SERINE RACEMASE"/>
    <property type="match status" value="1"/>
</dbReference>
<evidence type="ECO:0000259" key="5">
    <source>
        <dbReference type="Pfam" id="PF00291"/>
    </source>
</evidence>
<dbReference type="GO" id="GO:0018114">
    <property type="term" value="F:threonine racemase activity"/>
    <property type="evidence" value="ECO:0007669"/>
    <property type="project" value="TreeGrafter"/>
</dbReference>
<evidence type="ECO:0000256" key="4">
    <source>
        <dbReference type="ARBA" id="ARBA00023239"/>
    </source>
</evidence>
<protein>
    <submittedName>
        <fullName evidence="6">Pyridoxal-5'-phosphate-dependent protein</fullName>
    </submittedName>
</protein>
<dbReference type="PANTHER" id="PTHR43050">
    <property type="entry name" value="SERINE / THREONINE RACEMASE FAMILY MEMBER"/>
    <property type="match status" value="1"/>
</dbReference>
<keyword evidence="3" id="KW-0663">Pyridoxal phosphate</keyword>
<gene>
    <name evidence="6" type="ORF">COC19_01050</name>
</gene>
<organism evidence="6 7">
    <name type="scientific">SAR86 cluster bacterium</name>
    <dbReference type="NCBI Taxonomy" id="2030880"/>
    <lineage>
        <taxon>Bacteria</taxon>
        <taxon>Pseudomonadati</taxon>
        <taxon>Pseudomonadota</taxon>
        <taxon>Gammaproteobacteria</taxon>
        <taxon>SAR86 cluster</taxon>
    </lineage>
</organism>
<dbReference type="GO" id="GO:0070179">
    <property type="term" value="P:D-serine biosynthetic process"/>
    <property type="evidence" value="ECO:0007669"/>
    <property type="project" value="TreeGrafter"/>
</dbReference>
<dbReference type="InterPro" id="IPR036052">
    <property type="entry name" value="TrpB-like_PALP_sf"/>
</dbReference>
<dbReference type="GO" id="GO:0030170">
    <property type="term" value="F:pyridoxal phosphate binding"/>
    <property type="evidence" value="ECO:0007669"/>
    <property type="project" value="TreeGrafter"/>
</dbReference>
<dbReference type="CDD" id="cd01562">
    <property type="entry name" value="Thr-dehyd"/>
    <property type="match status" value="1"/>
</dbReference>
<dbReference type="FunFam" id="3.40.50.1100:FF:000005">
    <property type="entry name" value="Threonine dehydratase catabolic"/>
    <property type="match status" value="1"/>
</dbReference>
<feature type="domain" description="Tryptophan synthase beta chain-like PALP" evidence="5">
    <location>
        <begin position="18"/>
        <end position="309"/>
    </location>
</feature>
<evidence type="ECO:0000313" key="7">
    <source>
        <dbReference type="Proteomes" id="UP000218172"/>
    </source>
</evidence>
<dbReference type="GO" id="GO:0000287">
    <property type="term" value="F:magnesium ion binding"/>
    <property type="evidence" value="ECO:0007669"/>
    <property type="project" value="TreeGrafter"/>
</dbReference>
<proteinExistence type="inferred from homology"/>
<reference evidence="7" key="1">
    <citation type="submission" date="2017-08" db="EMBL/GenBank/DDBJ databases">
        <title>A dynamic microbial community with high functional redundancy inhabits the cold, oxic subseafloor aquifer.</title>
        <authorList>
            <person name="Tully B.J."/>
            <person name="Wheat C.G."/>
            <person name="Glazer B.T."/>
            <person name="Huber J.A."/>
        </authorList>
    </citation>
    <scope>NUCLEOTIDE SEQUENCE [LARGE SCALE GENOMIC DNA]</scope>
</reference>
<evidence type="ECO:0000256" key="3">
    <source>
        <dbReference type="ARBA" id="ARBA00022898"/>
    </source>
</evidence>
<dbReference type="Gene3D" id="3.40.50.1100">
    <property type="match status" value="2"/>
</dbReference>
<keyword evidence="4" id="KW-0456">Lyase</keyword>
<accession>A0A2A4MUZ5</accession>